<dbReference type="Proteomes" id="UP001302602">
    <property type="component" value="Unassembled WGS sequence"/>
</dbReference>
<evidence type="ECO:0000256" key="1">
    <source>
        <dbReference type="SAM" id="MobiDB-lite"/>
    </source>
</evidence>
<accession>A0AAN6Z702</accession>
<feature type="region of interest" description="Disordered" evidence="1">
    <location>
        <begin position="56"/>
        <end position="106"/>
    </location>
</feature>
<sequence>MFLSLLALAAYRDTQSMASQLLCHSRPSPRCNGKERSRLGPDVGLALPAVPLAARDGNLGPWTPGQANQTTSQGLRVSDRASPSASAAPRPIKLIEPTSLGPGKSVSLPFRCPGWAQTIVRVSSQHHSHKVSTSLP</sequence>
<dbReference type="GeneID" id="87828917"/>
<gene>
    <name evidence="2" type="ORF">N657DRAFT_641458</name>
</gene>
<reference evidence="2" key="1">
    <citation type="journal article" date="2023" name="Mol. Phylogenet. Evol.">
        <title>Genome-scale phylogeny and comparative genomics of the fungal order Sordariales.</title>
        <authorList>
            <person name="Hensen N."/>
            <person name="Bonometti L."/>
            <person name="Westerberg I."/>
            <person name="Brannstrom I.O."/>
            <person name="Guillou S."/>
            <person name="Cros-Aarteil S."/>
            <person name="Calhoun S."/>
            <person name="Haridas S."/>
            <person name="Kuo A."/>
            <person name="Mondo S."/>
            <person name="Pangilinan J."/>
            <person name="Riley R."/>
            <person name="LaButti K."/>
            <person name="Andreopoulos B."/>
            <person name="Lipzen A."/>
            <person name="Chen C."/>
            <person name="Yan M."/>
            <person name="Daum C."/>
            <person name="Ng V."/>
            <person name="Clum A."/>
            <person name="Steindorff A."/>
            <person name="Ohm R.A."/>
            <person name="Martin F."/>
            <person name="Silar P."/>
            <person name="Natvig D.O."/>
            <person name="Lalanne C."/>
            <person name="Gautier V."/>
            <person name="Ament-Velasquez S.L."/>
            <person name="Kruys A."/>
            <person name="Hutchinson M.I."/>
            <person name="Powell A.J."/>
            <person name="Barry K."/>
            <person name="Miller A.N."/>
            <person name="Grigoriev I.V."/>
            <person name="Debuchy R."/>
            <person name="Gladieux P."/>
            <person name="Hiltunen Thoren M."/>
            <person name="Johannesson H."/>
        </authorList>
    </citation>
    <scope>NUCLEOTIDE SEQUENCE</scope>
    <source>
        <strain evidence="2">CBS 731.68</strain>
    </source>
</reference>
<keyword evidence="3" id="KW-1185">Reference proteome</keyword>
<organism evidence="2 3">
    <name type="scientific">Parathielavia appendiculata</name>
    <dbReference type="NCBI Taxonomy" id="2587402"/>
    <lineage>
        <taxon>Eukaryota</taxon>
        <taxon>Fungi</taxon>
        <taxon>Dikarya</taxon>
        <taxon>Ascomycota</taxon>
        <taxon>Pezizomycotina</taxon>
        <taxon>Sordariomycetes</taxon>
        <taxon>Sordariomycetidae</taxon>
        <taxon>Sordariales</taxon>
        <taxon>Chaetomiaceae</taxon>
        <taxon>Parathielavia</taxon>
    </lineage>
</organism>
<reference evidence="2" key="2">
    <citation type="submission" date="2023-05" db="EMBL/GenBank/DDBJ databases">
        <authorList>
            <consortium name="Lawrence Berkeley National Laboratory"/>
            <person name="Steindorff A."/>
            <person name="Hensen N."/>
            <person name="Bonometti L."/>
            <person name="Westerberg I."/>
            <person name="Brannstrom I.O."/>
            <person name="Guillou S."/>
            <person name="Cros-Aarteil S."/>
            <person name="Calhoun S."/>
            <person name="Haridas S."/>
            <person name="Kuo A."/>
            <person name="Mondo S."/>
            <person name="Pangilinan J."/>
            <person name="Riley R."/>
            <person name="Labutti K."/>
            <person name="Andreopoulos B."/>
            <person name="Lipzen A."/>
            <person name="Chen C."/>
            <person name="Yanf M."/>
            <person name="Daum C."/>
            <person name="Ng V."/>
            <person name="Clum A."/>
            <person name="Ohm R."/>
            <person name="Martin F."/>
            <person name="Silar P."/>
            <person name="Natvig D."/>
            <person name="Lalanne C."/>
            <person name="Gautier V."/>
            <person name="Ament-Velasquez S.L."/>
            <person name="Kruys A."/>
            <person name="Hutchinson M.I."/>
            <person name="Powell A.J."/>
            <person name="Barry K."/>
            <person name="Miller A.N."/>
            <person name="Grigoriev I.V."/>
            <person name="Debuchy R."/>
            <person name="Gladieux P."/>
            <person name="Thoren M.H."/>
            <person name="Johannesson H."/>
        </authorList>
    </citation>
    <scope>NUCLEOTIDE SEQUENCE</scope>
    <source>
        <strain evidence="2">CBS 731.68</strain>
    </source>
</reference>
<comment type="caution">
    <text evidence="2">The sequence shown here is derived from an EMBL/GenBank/DDBJ whole genome shotgun (WGS) entry which is preliminary data.</text>
</comment>
<name>A0AAN6Z702_9PEZI</name>
<protein>
    <submittedName>
        <fullName evidence="2">Uncharacterized protein</fullName>
    </submittedName>
</protein>
<dbReference type="RefSeq" id="XP_062651232.1">
    <property type="nucleotide sequence ID" value="XM_062792148.1"/>
</dbReference>
<evidence type="ECO:0000313" key="2">
    <source>
        <dbReference type="EMBL" id="KAK4127461.1"/>
    </source>
</evidence>
<feature type="compositionally biased region" description="Low complexity" evidence="1">
    <location>
        <begin position="80"/>
        <end position="91"/>
    </location>
</feature>
<proteinExistence type="predicted"/>
<dbReference type="EMBL" id="MU853224">
    <property type="protein sequence ID" value="KAK4127461.1"/>
    <property type="molecule type" value="Genomic_DNA"/>
</dbReference>
<evidence type="ECO:0000313" key="3">
    <source>
        <dbReference type="Proteomes" id="UP001302602"/>
    </source>
</evidence>
<feature type="compositionally biased region" description="Polar residues" evidence="1">
    <location>
        <begin position="65"/>
        <end position="75"/>
    </location>
</feature>
<dbReference type="AlphaFoldDB" id="A0AAN6Z702"/>